<keyword evidence="2" id="KW-1185">Reference proteome</keyword>
<reference evidence="2" key="1">
    <citation type="submission" date="2016-10" db="EMBL/GenBank/DDBJ databases">
        <authorList>
            <person name="Varghese N."/>
            <person name="Submissions S."/>
        </authorList>
    </citation>
    <scope>NUCLEOTIDE SEQUENCE [LARGE SCALE GENOMIC DNA]</scope>
    <source>
        <strain evidence="2">MPL-11</strain>
    </source>
</reference>
<name>A0A1H0YWC1_9LACT</name>
<dbReference type="Proteomes" id="UP000199481">
    <property type="component" value="Unassembled WGS sequence"/>
</dbReference>
<dbReference type="AlphaFoldDB" id="A0A1H0YWC1"/>
<protein>
    <submittedName>
        <fullName evidence="1">Uncharacterized protein</fullName>
    </submittedName>
</protein>
<organism evidence="1 2">
    <name type="scientific">Carnobacterium viridans</name>
    <dbReference type="NCBI Taxonomy" id="174587"/>
    <lineage>
        <taxon>Bacteria</taxon>
        <taxon>Bacillati</taxon>
        <taxon>Bacillota</taxon>
        <taxon>Bacilli</taxon>
        <taxon>Lactobacillales</taxon>
        <taxon>Carnobacteriaceae</taxon>
        <taxon>Carnobacterium</taxon>
    </lineage>
</organism>
<dbReference type="EMBL" id="FNJW01000008">
    <property type="protein sequence ID" value="SDQ19221.1"/>
    <property type="molecule type" value="Genomic_DNA"/>
</dbReference>
<evidence type="ECO:0000313" key="2">
    <source>
        <dbReference type="Proteomes" id="UP000199481"/>
    </source>
</evidence>
<sequence length="78" mass="8874">MSLEASRTINLNNVSKKATVIILSKFGISEQDADNEEWKRLQEDMLLDLLNSDDRAFEDTIAVNFAESIHQAMIAKYL</sequence>
<gene>
    <name evidence="1" type="ORF">SAMN04487752_1180</name>
</gene>
<proteinExistence type="predicted"/>
<accession>A0A1H0YWC1</accession>
<dbReference type="RefSeq" id="WP_089976086.1">
    <property type="nucleotide sequence ID" value="NZ_CP084916.1"/>
</dbReference>
<evidence type="ECO:0000313" key="1">
    <source>
        <dbReference type="EMBL" id="SDQ19221.1"/>
    </source>
</evidence>